<comment type="caution">
    <text evidence="1">The sequence shown here is derived from an EMBL/GenBank/DDBJ whole genome shotgun (WGS) entry which is preliminary data.</text>
</comment>
<keyword evidence="2" id="KW-1185">Reference proteome</keyword>
<protein>
    <submittedName>
        <fullName evidence="1">Uncharacterized protein</fullName>
    </submittedName>
</protein>
<proteinExistence type="predicted"/>
<dbReference type="AlphaFoldDB" id="A0AAV1JHL6"/>
<evidence type="ECO:0000313" key="2">
    <source>
        <dbReference type="Proteomes" id="UP001497472"/>
    </source>
</evidence>
<sequence length="76" mass="8516">MNMSVCWCGSLFIVRADVKRSLFPKAQGALCYVGRRPRRCLSIDLRGGQWHMSCAAVPRPALVKAGAMYHARNEHL</sequence>
<evidence type="ECO:0000313" key="1">
    <source>
        <dbReference type="EMBL" id="CAK1548872.1"/>
    </source>
</evidence>
<reference evidence="1 2" key="1">
    <citation type="submission" date="2023-11" db="EMBL/GenBank/DDBJ databases">
        <authorList>
            <person name="Okamura Y."/>
        </authorList>
    </citation>
    <scope>NUCLEOTIDE SEQUENCE [LARGE SCALE GENOMIC DNA]</scope>
</reference>
<accession>A0AAV1JHL6</accession>
<organism evidence="1 2">
    <name type="scientific">Leptosia nina</name>
    <dbReference type="NCBI Taxonomy" id="320188"/>
    <lineage>
        <taxon>Eukaryota</taxon>
        <taxon>Metazoa</taxon>
        <taxon>Ecdysozoa</taxon>
        <taxon>Arthropoda</taxon>
        <taxon>Hexapoda</taxon>
        <taxon>Insecta</taxon>
        <taxon>Pterygota</taxon>
        <taxon>Neoptera</taxon>
        <taxon>Endopterygota</taxon>
        <taxon>Lepidoptera</taxon>
        <taxon>Glossata</taxon>
        <taxon>Ditrysia</taxon>
        <taxon>Papilionoidea</taxon>
        <taxon>Pieridae</taxon>
        <taxon>Pierinae</taxon>
        <taxon>Leptosia</taxon>
    </lineage>
</organism>
<name>A0AAV1JHL6_9NEOP</name>
<dbReference type="Proteomes" id="UP001497472">
    <property type="component" value="Unassembled WGS sequence"/>
</dbReference>
<gene>
    <name evidence="1" type="ORF">LNINA_LOCUS8221</name>
</gene>
<dbReference type="EMBL" id="CAVLEF010000011">
    <property type="protein sequence ID" value="CAK1548872.1"/>
    <property type="molecule type" value="Genomic_DNA"/>
</dbReference>